<comment type="subcellular location">
    <subcellularLocation>
        <location evidence="1">Cell membrane</location>
        <topology evidence="1">Multi-pass membrane protein</topology>
    </subcellularLocation>
</comment>
<sequence>MIIALNILIFAAVIFLQTSLLARFDIFGFMPNFALILMISFAFFRKTYEAYIFAFISGLILDILSGGPFGLHIASFMLMVFVSGFIVDEDHTRLSNVFVSSFAFVMAFLFYGALLLYIDFSLKDFSLSGVLFSLGQVFVTFVFFILIFPWLKRLFLWEDKKDKER</sequence>
<keyword evidence="7 8" id="KW-0472">Membrane</keyword>
<proteinExistence type="inferred from homology"/>
<evidence type="ECO:0000313" key="10">
    <source>
        <dbReference type="Proteomes" id="UP000285655"/>
    </source>
</evidence>
<dbReference type="EMBL" id="QZJW01000019">
    <property type="protein sequence ID" value="RJO61447.1"/>
    <property type="molecule type" value="Genomic_DNA"/>
</dbReference>
<feature type="transmembrane region" description="Helical" evidence="8">
    <location>
        <begin position="130"/>
        <end position="151"/>
    </location>
</feature>
<dbReference type="GO" id="GO:0005886">
    <property type="term" value="C:plasma membrane"/>
    <property type="evidence" value="ECO:0007669"/>
    <property type="project" value="UniProtKB-SubCell"/>
</dbReference>
<dbReference type="InterPro" id="IPR007227">
    <property type="entry name" value="Cell_shape_determining_MreD"/>
</dbReference>
<reference evidence="9 10" key="1">
    <citation type="journal article" date="2017" name="ISME J.">
        <title>Energy and carbon metabolisms in a deep terrestrial subsurface fluid microbial community.</title>
        <authorList>
            <person name="Momper L."/>
            <person name="Jungbluth S.P."/>
            <person name="Lee M.D."/>
            <person name="Amend J.P."/>
        </authorList>
    </citation>
    <scope>NUCLEOTIDE SEQUENCE [LARGE SCALE GENOMIC DNA]</scope>
    <source>
        <strain evidence="9">SURF_29</strain>
    </source>
</reference>
<feature type="transmembrane region" description="Helical" evidence="8">
    <location>
        <begin position="97"/>
        <end position="118"/>
    </location>
</feature>
<feature type="transmembrane region" description="Helical" evidence="8">
    <location>
        <begin position="26"/>
        <end position="44"/>
    </location>
</feature>
<accession>A0A419DEE6</accession>
<evidence type="ECO:0000256" key="6">
    <source>
        <dbReference type="ARBA" id="ARBA00022989"/>
    </source>
</evidence>
<dbReference type="Proteomes" id="UP000285655">
    <property type="component" value="Unassembled WGS sequence"/>
</dbReference>
<dbReference type="AlphaFoldDB" id="A0A419DEE6"/>
<evidence type="ECO:0000256" key="5">
    <source>
        <dbReference type="ARBA" id="ARBA00022960"/>
    </source>
</evidence>
<protein>
    <submittedName>
        <fullName evidence="9">Rod shape-determining protein MreD</fullName>
    </submittedName>
</protein>
<name>A0A419DEE6_9BACT</name>
<comment type="caution">
    <text evidence="9">The sequence shown here is derived from an EMBL/GenBank/DDBJ whole genome shotgun (WGS) entry which is preliminary data.</text>
</comment>
<feature type="transmembrane region" description="Helical" evidence="8">
    <location>
        <begin position="51"/>
        <end position="77"/>
    </location>
</feature>
<dbReference type="Pfam" id="PF04093">
    <property type="entry name" value="MreD"/>
    <property type="match status" value="1"/>
</dbReference>
<keyword evidence="6 8" id="KW-1133">Transmembrane helix</keyword>
<keyword evidence="4 8" id="KW-0812">Transmembrane</keyword>
<keyword evidence="5" id="KW-0133">Cell shape</keyword>
<evidence type="ECO:0000313" key="9">
    <source>
        <dbReference type="EMBL" id="RJO61447.1"/>
    </source>
</evidence>
<dbReference type="GO" id="GO:0008360">
    <property type="term" value="P:regulation of cell shape"/>
    <property type="evidence" value="ECO:0007669"/>
    <property type="project" value="UniProtKB-KW"/>
</dbReference>
<evidence type="ECO:0000256" key="3">
    <source>
        <dbReference type="ARBA" id="ARBA00022475"/>
    </source>
</evidence>
<gene>
    <name evidence="9" type="primary">mreD</name>
    <name evidence="9" type="ORF">C4544_02955</name>
</gene>
<organism evidence="9 10">
    <name type="scientific">candidate division WS5 bacterium</name>
    <dbReference type="NCBI Taxonomy" id="2093353"/>
    <lineage>
        <taxon>Bacteria</taxon>
        <taxon>candidate division WS5</taxon>
    </lineage>
</organism>
<comment type="similarity">
    <text evidence="2">Belongs to the MreD family.</text>
</comment>
<keyword evidence="3" id="KW-1003">Cell membrane</keyword>
<evidence type="ECO:0000256" key="2">
    <source>
        <dbReference type="ARBA" id="ARBA00007776"/>
    </source>
</evidence>
<dbReference type="NCBIfam" id="TIGR03426">
    <property type="entry name" value="shape_MreD"/>
    <property type="match status" value="1"/>
</dbReference>
<evidence type="ECO:0000256" key="1">
    <source>
        <dbReference type="ARBA" id="ARBA00004651"/>
    </source>
</evidence>
<evidence type="ECO:0000256" key="4">
    <source>
        <dbReference type="ARBA" id="ARBA00022692"/>
    </source>
</evidence>
<evidence type="ECO:0000256" key="8">
    <source>
        <dbReference type="SAM" id="Phobius"/>
    </source>
</evidence>
<evidence type="ECO:0000256" key="7">
    <source>
        <dbReference type="ARBA" id="ARBA00023136"/>
    </source>
</evidence>